<feature type="compositionally biased region" description="Low complexity" evidence="1">
    <location>
        <begin position="116"/>
        <end position="129"/>
    </location>
</feature>
<protein>
    <submittedName>
        <fullName evidence="3">Uncharacterized protein</fullName>
    </submittedName>
</protein>
<evidence type="ECO:0000256" key="2">
    <source>
        <dbReference type="SAM" id="Phobius"/>
    </source>
</evidence>
<evidence type="ECO:0000313" key="4">
    <source>
        <dbReference type="Proteomes" id="UP000291189"/>
    </source>
</evidence>
<comment type="caution">
    <text evidence="3">The sequence shown here is derived from an EMBL/GenBank/DDBJ whole genome shotgun (WGS) entry which is preliminary data.</text>
</comment>
<evidence type="ECO:0000313" key="3">
    <source>
        <dbReference type="EMBL" id="RYU12957.1"/>
    </source>
</evidence>
<accession>A0A4Q5J2X9</accession>
<reference evidence="3 4" key="1">
    <citation type="submission" date="2019-01" db="EMBL/GenBank/DDBJ databases">
        <title>Nocardioides guangzhouensis sp. nov., an actinobacterium isolated from soil.</title>
        <authorList>
            <person name="Fu Y."/>
            <person name="Cai Y."/>
            <person name="Lin Z."/>
            <person name="Chen P."/>
        </authorList>
    </citation>
    <scope>NUCLEOTIDE SEQUENCE [LARGE SCALE GENOMIC DNA]</scope>
    <source>
        <strain evidence="3 4">NBRC 105384</strain>
    </source>
</reference>
<proteinExistence type="predicted"/>
<sequence>MSAPKARAVVRTATGGLLLRLIGLAALAALWLVLSATRADADVTLPPLPGDTVSDVVDAVPVPEPVTPVVDQAAAAVDDTVETAVDATVEATGQATGQADEAVRTVRDDVNDVNDAVGRTVAPTPTSPGARPPAPAPTTPVEDAGSPVLPGDPRSSHAARHRSGRPVDRGATGVARAVDGPAPARVHSTPWVARGGVDAATGPADRLQAPPLPLRLPLPLQPAPLRAASAPAGALGPGQQPLVVAALAAALLLVVGSSGRVAVLRRRRPHPLTLRPATSPD</sequence>
<organism evidence="3 4">
    <name type="scientific">Nocardioides iriomotensis</name>
    <dbReference type="NCBI Taxonomy" id="715784"/>
    <lineage>
        <taxon>Bacteria</taxon>
        <taxon>Bacillati</taxon>
        <taxon>Actinomycetota</taxon>
        <taxon>Actinomycetes</taxon>
        <taxon>Propionibacteriales</taxon>
        <taxon>Nocardioidaceae</taxon>
        <taxon>Nocardioides</taxon>
    </lineage>
</organism>
<keyword evidence="2" id="KW-1133">Transmembrane helix</keyword>
<gene>
    <name evidence="3" type="ORF">ETU37_08385</name>
</gene>
<evidence type="ECO:0000256" key="1">
    <source>
        <dbReference type="SAM" id="MobiDB-lite"/>
    </source>
</evidence>
<dbReference type="EMBL" id="SDPU01000020">
    <property type="protein sequence ID" value="RYU12957.1"/>
    <property type="molecule type" value="Genomic_DNA"/>
</dbReference>
<keyword evidence="2" id="KW-0472">Membrane</keyword>
<dbReference type="RefSeq" id="WP_129986776.1">
    <property type="nucleotide sequence ID" value="NZ_SDPU01000020.1"/>
</dbReference>
<keyword evidence="4" id="KW-1185">Reference proteome</keyword>
<dbReference type="Proteomes" id="UP000291189">
    <property type="component" value="Unassembled WGS sequence"/>
</dbReference>
<feature type="transmembrane region" description="Helical" evidence="2">
    <location>
        <begin position="242"/>
        <end position="263"/>
    </location>
</feature>
<name>A0A4Q5J2X9_9ACTN</name>
<keyword evidence="2" id="KW-0812">Transmembrane</keyword>
<dbReference type="AlphaFoldDB" id="A0A4Q5J2X9"/>
<feature type="region of interest" description="Disordered" evidence="1">
    <location>
        <begin position="116"/>
        <end position="188"/>
    </location>
</feature>